<dbReference type="InterPro" id="IPR013578">
    <property type="entry name" value="Peptidase_M16C_assoc"/>
</dbReference>
<evidence type="ECO:0000259" key="2">
    <source>
        <dbReference type="SMART" id="SM01264"/>
    </source>
</evidence>
<proteinExistence type="predicted"/>
<dbReference type="SMART" id="SM01264">
    <property type="entry name" value="M16C_associated"/>
    <property type="match status" value="1"/>
</dbReference>
<dbReference type="EMBL" id="CP030280">
    <property type="protein sequence ID" value="AWY99492.1"/>
    <property type="molecule type" value="Genomic_DNA"/>
</dbReference>
<dbReference type="OrthoDB" id="9762027at2"/>
<dbReference type="PANTHER" id="PTHR43016">
    <property type="entry name" value="PRESEQUENCE PROTEASE"/>
    <property type="match status" value="1"/>
</dbReference>
<dbReference type="InterPro" id="IPR011249">
    <property type="entry name" value="Metalloenz_LuxS/M16"/>
</dbReference>
<evidence type="ECO:0000313" key="3">
    <source>
        <dbReference type="EMBL" id="AWY99492.1"/>
    </source>
</evidence>
<dbReference type="InterPro" id="IPR011765">
    <property type="entry name" value="Pept_M16_N"/>
</dbReference>
<name>A0A2Z4UEI7_9FIRM</name>
<dbReference type="Gene3D" id="3.30.830.10">
    <property type="entry name" value="Metalloenzyme, LuxS/M16 peptidase-like"/>
    <property type="match status" value="4"/>
</dbReference>
<feature type="domain" description="Peptidase M16C associated" evidence="2">
    <location>
        <begin position="462"/>
        <end position="712"/>
    </location>
</feature>
<keyword evidence="4" id="KW-1185">Reference proteome</keyword>
<dbReference type="Pfam" id="PF05193">
    <property type="entry name" value="Peptidase_M16_C"/>
    <property type="match status" value="1"/>
</dbReference>
<dbReference type="SUPFAM" id="SSF63411">
    <property type="entry name" value="LuxS/MPP-like metallohydrolase"/>
    <property type="match status" value="4"/>
</dbReference>
<dbReference type="GO" id="GO:0016485">
    <property type="term" value="P:protein processing"/>
    <property type="evidence" value="ECO:0007669"/>
    <property type="project" value="TreeGrafter"/>
</dbReference>
<gene>
    <name evidence="3" type="ORF">DQQ01_11795</name>
</gene>
<dbReference type="Pfam" id="PF00675">
    <property type="entry name" value="Peptidase_M16"/>
    <property type="match status" value="1"/>
</dbReference>
<dbReference type="KEGG" id="blau:DQQ01_11795"/>
<keyword evidence="1" id="KW-0175">Coiled coil</keyword>
<dbReference type="Pfam" id="PF08367">
    <property type="entry name" value="M16C_assoc"/>
    <property type="match status" value="1"/>
</dbReference>
<feature type="coiled-coil region" evidence="1">
    <location>
        <begin position="744"/>
        <end position="771"/>
    </location>
</feature>
<dbReference type="RefSeq" id="WP_111920926.1">
    <property type="nucleotide sequence ID" value="NZ_CP030280.1"/>
</dbReference>
<evidence type="ECO:0000256" key="1">
    <source>
        <dbReference type="SAM" id="Coils"/>
    </source>
</evidence>
<dbReference type="InterPro" id="IPR055130">
    <property type="entry name" value="PreP_C"/>
</dbReference>
<sequence length="972" mass="111297">MRIEQVPAYELVLTQDIPDIHSKGYLLKHKKSGARVMLLENDDDNKVFNIAFRTPPADSTGVAHILEHSVLCGSQKYPLKDPFVELVKGSLNTFLNAMTYPDKTMYPVASCNEQDFKNLMHVYLDAVFFPNIYEKEEIFRQEGWHYELEEEDGPLKLNGVVYNEMKGAFSSPEDVLEREIFNSLFPDTPYGVESGGDPKHIPELKYSDFLSFHSRYYHPANSYIYLYGDMDMEERLNWLDKEYLSQYDKIPVPSEIPLQKPFEKVRELEMEYSITESEPEEENSYLSYNVVVGDSLDVETCTAFEVLDYTLLSAPGAPLKQALLDAGIGKDIMGSYEDGIYQPFFSIVAKNANPQDKEKFVSLIQTTLKEIAENGVDQKAIAAGINYMEFRFREADFSSFPKGLMYGIDVFDSWLYDDSKPFDHVMRLAVFEKLKEKANTGYFEELIEKYLLTNTHASIVVVNPKRGLAVQEDRELEEKLAAYKASLSQEEIQRLVEDTRHLKAYQDEPETEEALRTIPLLKRSDIGKEAAKLYNTEKKVGDTLVLHHNLYTNGIGYLDLLFDLKQVPEHLIPYLGILKSVLGYVDTAHYKYGELFNEINARSGGITFGIQVFGDAQDNSRTIHVMGVRAKALYQDIPFVFGMIKEIIGTSCFDDEKRLYEILAKMKSRLQMSLAAAGHSTAVMRALSYFSENSNFQEKIAGIEFYKFIDEIEKKFQERKEELISSLKELMLYVFRPENLVVSYTADDKGYEELEKQVEKLKEKLYTCAVEMGEEKPKFTVRNEGFKTSGQVQYVAAAGNFKEAGYTYTGALRILKVMLSYEYLWMNIRVKGGAYGCMSSFRRNGDGFLVSYRDPNLTKTLEVFKKTGDFIRSFEADEREMTKYIIGTISETDTPLTPSAKGSMSLNAWFSNITEEDLQKERREILEAQPEDIRSLAGIVDAMMEQNRICVIGSEEKLEQEKKVFGEVRHLL</sequence>
<dbReference type="Pfam" id="PF22516">
    <property type="entry name" value="PreP_C"/>
    <property type="match status" value="1"/>
</dbReference>
<protein>
    <submittedName>
        <fullName evidence="3">Insulinase family protein</fullName>
    </submittedName>
</protein>
<evidence type="ECO:0000313" key="4">
    <source>
        <dbReference type="Proteomes" id="UP000250003"/>
    </source>
</evidence>
<dbReference type="PANTHER" id="PTHR43016:SF13">
    <property type="entry name" value="PRESEQUENCE PROTEASE, MITOCHONDRIAL"/>
    <property type="match status" value="1"/>
</dbReference>
<dbReference type="GO" id="GO:0046872">
    <property type="term" value="F:metal ion binding"/>
    <property type="evidence" value="ECO:0007669"/>
    <property type="project" value="InterPro"/>
</dbReference>
<accession>A0A2Z4UEI7</accession>
<dbReference type="Proteomes" id="UP000250003">
    <property type="component" value="Chromosome"/>
</dbReference>
<dbReference type="AlphaFoldDB" id="A0A2Z4UEI7"/>
<dbReference type="InterPro" id="IPR007863">
    <property type="entry name" value="Peptidase_M16_C"/>
</dbReference>
<organism evidence="3 4">
    <name type="scientific">Blautia argi</name>
    <dbReference type="NCBI Taxonomy" id="1912897"/>
    <lineage>
        <taxon>Bacteria</taxon>
        <taxon>Bacillati</taxon>
        <taxon>Bacillota</taxon>
        <taxon>Clostridia</taxon>
        <taxon>Lachnospirales</taxon>
        <taxon>Lachnospiraceae</taxon>
        <taxon>Blautia</taxon>
    </lineage>
</organism>
<dbReference type="GO" id="GO:0004222">
    <property type="term" value="F:metalloendopeptidase activity"/>
    <property type="evidence" value="ECO:0007669"/>
    <property type="project" value="TreeGrafter"/>
</dbReference>
<dbReference type="FunFam" id="3.30.830.10:FF:000034">
    <property type="entry name" value="presequence protease 1, chloroplastic/mitochondrial"/>
    <property type="match status" value="1"/>
</dbReference>
<reference evidence="4" key="1">
    <citation type="submission" date="2018-06" db="EMBL/GenBank/DDBJ databases">
        <title>Description of Blautia argi sp. nov., a new anaerobic isolated from dog feces.</title>
        <authorList>
            <person name="Chang Y.-H."/>
            <person name="Paek J."/>
            <person name="Shin Y."/>
        </authorList>
    </citation>
    <scope>NUCLEOTIDE SEQUENCE [LARGE SCALE GENOMIC DNA]</scope>
    <source>
        <strain evidence="4">KCTC 15426</strain>
    </source>
</reference>